<dbReference type="PANTHER" id="PTHR38043:SF1">
    <property type="entry name" value="PROTEIN HEMX"/>
    <property type="match status" value="1"/>
</dbReference>
<name>A0ABW0Q9M6_9BURK</name>
<evidence type="ECO:0000313" key="2">
    <source>
        <dbReference type="EMBL" id="MFC5521430.1"/>
    </source>
</evidence>
<evidence type="ECO:0000313" key="3">
    <source>
        <dbReference type="Proteomes" id="UP001596084"/>
    </source>
</evidence>
<organism evidence="2 3">
    <name type="scientific">Polaromonas jejuensis</name>
    <dbReference type="NCBI Taxonomy" id="457502"/>
    <lineage>
        <taxon>Bacteria</taxon>
        <taxon>Pseudomonadati</taxon>
        <taxon>Pseudomonadota</taxon>
        <taxon>Betaproteobacteria</taxon>
        <taxon>Burkholderiales</taxon>
        <taxon>Comamonadaceae</taxon>
        <taxon>Polaromonas</taxon>
    </lineage>
</organism>
<dbReference type="Pfam" id="PF04375">
    <property type="entry name" value="HemX"/>
    <property type="match status" value="1"/>
</dbReference>
<sequence length="387" mass="42325">MSDSHPDLPLTPAPDSEPVIERALLAEPPPAAPQDAWLVPRKWVLLVTVLAAGGLLTSGLLWQKLGNLQEELVRRSMDSGAQAIEARTLARQAQDGTRELSARLAIQETRISEVSLQRSQLEELMQSLSRSRDENLVVDVESALRLAQQQAQLTGSAEPLLAALKSADQRLSRAAQPRLNPLQRAMARDMDRIKAATLTDVPALMLKIDELVRLVDDLPVANAMVAATAPRPSAAPHSPVPRAAASAPDTSSGHGKWWRVFDQEAIQAWSQRTLDNLREEVRKLLRVSRIDQPDAALLAPEQTFFLRENLKLRLLNARLALLSRQTEAARADLASASAWLGKYFDPASRRTQAAVQLQAQVQGQLKTSELPRLDETMAALATAAAGR</sequence>
<reference evidence="3" key="1">
    <citation type="journal article" date="2019" name="Int. J. Syst. Evol. Microbiol.">
        <title>The Global Catalogue of Microorganisms (GCM) 10K type strain sequencing project: providing services to taxonomists for standard genome sequencing and annotation.</title>
        <authorList>
            <consortium name="The Broad Institute Genomics Platform"/>
            <consortium name="The Broad Institute Genome Sequencing Center for Infectious Disease"/>
            <person name="Wu L."/>
            <person name="Ma J."/>
        </authorList>
    </citation>
    <scope>NUCLEOTIDE SEQUENCE [LARGE SCALE GENOMIC DNA]</scope>
    <source>
        <strain evidence="3">CGMCC 4.7277</strain>
    </source>
</reference>
<evidence type="ECO:0000256" key="1">
    <source>
        <dbReference type="SAM" id="MobiDB-lite"/>
    </source>
</evidence>
<gene>
    <name evidence="2" type="ORF">ACFPP7_10935</name>
</gene>
<dbReference type="Proteomes" id="UP001596084">
    <property type="component" value="Unassembled WGS sequence"/>
</dbReference>
<comment type="caution">
    <text evidence="2">The sequence shown here is derived from an EMBL/GenBank/DDBJ whole genome shotgun (WGS) entry which is preliminary data.</text>
</comment>
<dbReference type="InterPro" id="IPR007470">
    <property type="entry name" value="HemX"/>
</dbReference>
<accession>A0ABW0Q9M6</accession>
<feature type="region of interest" description="Disordered" evidence="1">
    <location>
        <begin position="229"/>
        <end position="251"/>
    </location>
</feature>
<dbReference type="RefSeq" id="WP_084389584.1">
    <property type="nucleotide sequence ID" value="NZ_JBHSMX010000016.1"/>
</dbReference>
<dbReference type="EMBL" id="JBHSMX010000016">
    <property type="protein sequence ID" value="MFC5521430.1"/>
    <property type="molecule type" value="Genomic_DNA"/>
</dbReference>
<proteinExistence type="predicted"/>
<keyword evidence="3" id="KW-1185">Reference proteome</keyword>
<dbReference type="PANTHER" id="PTHR38043">
    <property type="entry name" value="PROTEIN HEMX"/>
    <property type="match status" value="1"/>
</dbReference>
<protein>
    <submittedName>
        <fullName evidence="2">Uroporphyrinogen-III C-methyltransferase</fullName>
    </submittedName>
</protein>